<feature type="coiled-coil region" evidence="5">
    <location>
        <begin position="202"/>
        <end position="236"/>
    </location>
</feature>
<dbReference type="InterPro" id="IPR036505">
    <property type="entry name" value="Amidase/PGRP_sf"/>
</dbReference>
<dbReference type="GO" id="GO:0009253">
    <property type="term" value="P:peptidoglycan catabolic process"/>
    <property type="evidence" value="ECO:0007669"/>
    <property type="project" value="InterPro"/>
</dbReference>
<dbReference type="EMBL" id="AP019377">
    <property type="protein sequence ID" value="BBH95057.1"/>
    <property type="molecule type" value="Genomic_DNA"/>
</dbReference>
<dbReference type="SMART" id="SM00644">
    <property type="entry name" value="Ami_2"/>
    <property type="match status" value="1"/>
</dbReference>
<dbReference type="GO" id="GO:0008745">
    <property type="term" value="F:N-acetylmuramoyl-L-alanine amidase activity"/>
    <property type="evidence" value="ECO:0007669"/>
    <property type="project" value="UniProtKB-EC"/>
</dbReference>
<dbReference type="GO" id="GO:0071555">
    <property type="term" value="P:cell wall organization"/>
    <property type="evidence" value="ECO:0007669"/>
    <property type="project" value="UniProtKB-KW"/>
</dbReference>
<sequence length="251" mass="27945">MDEPGALWCPSPNYFPGRRGERARWIIVHGTAGFATAEEVVAFFQRPETEASTHYLVGRDGRIFQLVREADAAWGNGLVSRGHDRWWGAVGNPNYVTLSIEHHKLRRDNGDELTEAQKRASFLLIAHLCERHGIPRRYADAQGGITGHFSLDPEGRSYCPGPYPWDELFAYLASYGQPDEVGLTRSLAPGQRGAPGTGDSPCAELRQQLAELREVAAAFQRRLINVELELARLRGQERPPGSRTPKRSADC</sequence>
<accession>A0A455T3E6</accession>
<dbReference type="Gene3D" id="3.40.80.10">
    <property type="entry name" value="Peptidoglycan recognition protein-like"/>
    <property type="match status" value="1"/>
</dbReference>
<proteinExistence type="predicted"/>
<comment type="catalytic activity">
    <reaction evidence="1">
        <text>Hydrolyzes the link between N-acetylmuramoyl residues and L-amino acid residues in certain cell-wall glycopeptides.</text>
        <dbReference type="EC" id="3.5.1.28"/>
    </reaction>
</comment>
<evidence type="ECO:0000256" key="2">
    <source>
        <dbReference type="ARBA" id="ARBA00011901"/>
    </source>
</evidence>
<evidence type="ECO:0000256" key="4">
    <source>
        <dbReference type="ARBA" id="ARBA00023316"/>
    </source>
</evidence>
<evidence type="ECO:0000256" key="1">
    <source>
        <dbReference type="ARBA" id="ARBA00001561"/>
    </source>
</evidence>
<dbReference type="InterPro" id="IPR002502">
    <property type="entry name" value="Amidase_domain"/>
</dbReference>
<dbReference type="CDD" id="cd06583">
    <property type="entry name" value="PGRP"/>
    <property type="match status" value="1"/>
</dbReference>
<keyword evidence="3" id="KW-0378">Hydrolase</keyword>
<evidence type="ECO:0000256" key="3">
    <source>
        <dbReference type="ARBA" id="ARBA00022801"/>
    </source>
</evidence>
<evidence type="ECO:0000313" key="7">
    <source>
        <dbReference type="EMBL" id="BBH95057.1"/>
    </source>
</evidence>
<gene>
    <name evidence="7" type="ORF">KTA_32560</name>
</gene>
<dbReference type="SUPFAM" id="SSF55846">
    <property type="entry name" value="N-acetylmuramoyl-L-alanine amidase-like"/>
    <property type="match status" value="1"/>
</dbReference>
<dbReference type="PANTHER" id="PTHR30417">
    <property type="entry name" value="N-ACETYLMURAMOYL-L-ALANINE AMIDASE AMID"/>
    <property type="match status" value="1"/>
</dbReference>
<name>A0A455T3E6_9CHLR</name>
<dbReference type="EC" id="3.5.1.28" evidence="2"/>
<dbReference type="InterPro" id="IPR051206">
    <property type="entry name" value="NAMLAA_amidase_2"/>
</dbReference>
<dbReference type="GO" id="GO:0009254">
    <property type="term" value="P:peptidoglycan turnover"/>
    <property type="evidence" value="ECO:0007669"/>
    <property type="project" value="TreeGrafter"/>
</dbReference>
<dbReference type="PANTHER" id="PTHR30417:SF1">
    <property type="entry name" value="N-ACETYLMURAMOYL-L-ALANINE AMIDASE AMID"/>
    <property type="match status" value="1"/>
</dbReference>
<evidence type="ECO:0000259" key="6">
    <source>
        <dbReference type="SMART" id="SM00644"/>
    </source>
</evidence>
<protein>
    <recommendedName>
        <fullName evidence="2">N-acetylmuramoyl-L-alanine amidase</fullName>
        <ecNumber evidence="2">3.5.1.28</ecNumber>
    </recommendedName>
</protein>
<dbReference type="Pfam" id="PF01510">
    <property type="entry name" value="Amidase_2"/>
    <property type="match status" value="1"/>
</dbReference>
<reference evidence="7" key="1">
    <citation type="submission" date="2018-12" db="EMBL/GenBank/DDBJ databases">
        <title>Novel natural products biosynthetic potential of the class Ktedonobacteria.</title>
        <authorList>
            <person name="Zheng Y."/>
            <person name="Saitou A."/>
            <person name="Wang C.M."/>
            <person name="Toyoda A."/>
            <person name="Minakuchi Y."/>
            <person name="Sekiguchi Y."/>
            <person name="Ueda K."/>
            <person name="Takano H."/>
            <person name="Sakai Y."/>
            <person name="Yokota A."/>
            <person name="Yabe S."/>
        </authorList>
    </citation>
    <scope>NUCLEOTIDE SEQUENCE</scope>
    <source>
        <strain evidence="7">A3-2</strain>
    </source>
</reference>
<keyword evidence="5" id="KW-0175">Coiled coil</keyword>
<dbReference type="AlphaFoldDB" id="A0A455T3E6"/>
<evidence type="ECO:0000256" key="5">
    <source>
        <dbReference type="SAM" id="Coils"/>
    </source>
</evidence>
<feature type="domain" description="N-acetylmuramoyl-L-alanine amidase" evidence="6">
    <location>
        <begin position="11"/>
        <end position="161"/>
    </location>
</feature>
<keyword evidence="4" id="KW-0961">Cell wall biogenesis/degradation</keyword>
<organism evidence="7">
    <name type="scientific">Thermogemmatispora argillosa</name>
    <dbReference type="NCBI Taxonomy" id="2045280"/>
    <lineage>
        <taxon>Bacteria</taxon>
        <taxon>Bacillati</taxon>
        <taxon>Chloroflexota</taxon>
        <taxon>Ktedonobacteria</taxon>
        <taxon>Thermogemmatisporales</taxon>
        <taxon>Thermogemmatisporaceae</taxon>
        <taxon>Thermogemmatispora</taxon>
    </lineage>
</organism>